<evidence type="ECO:0000313" key="2">
    <source>
        <dbReference type="Proteomes" id="UP000189933"/>
    </source>
</evidence>
<dbReference type="InterPro" id="IPR009078">
    <property type="entry name" value="Ferritin-like_SF"/>
</dbReference>
<dbReference type="RefSeq" id="WP_078664248.1">
    <property type="nucleotide sequence ID" value="NZ_FUXM01000001.1"/>
</dbReference>
<evidence type="ECO:0000313" key="1">
    <source>
        <dbReference type="EMBL" id="SJZ51265.1"/>
    </source>
</evidence>
<dbReference type="Proteomes" id="UP000189933">
    <property type="component" value="Unassembled WGS sequence"/>
</dbReference>
<dbReference type="EMBL" id="FUXM01000001">
    <property type="protein sequence ID" value="SJZ51265.1"/>
    <property type="molecule type" value="Genomic_DNA"/>
</dbReference>
<dbReference type="SUPFAM" id="SSF47240">
    <property type="entry name" value="Ferritin-like"/>
    <property type="match status" value="1"/>
</dbReference>
<proteinExistence type="predicted"/>
<dbReference type="InterPro" id="IPR012347">
    <property type="entry name" value="Ferritin-like"/>
</dbReference>
<accession>A0A1T4L934</accession>
<organism evidence="1 2">
    <name type="scientific">Carboxydocella sporoproducens DSM 16521</name>
    <dbReference type="NCBI Taxonomy" id="1121270"/>
    <lineage>
        <taxon>Bacteria</taxon>
        <taxon>Bacillati</taxon>
        <taxon>Bacillota</taxon>
        <taxon>Clostridia</taxon>
        <taxon>Eubacteriales</taxon>
        <taxon>Clostridiales Family XVI. Incertae Sedis</taxon>
        <taxon>Carboxydocella</taxon>
    </lineage>
</organism>
<evidence type="ECO:0008006" key="3">
    <source>
        <dbReference type="Google" id="ProtNLM"/>
    </source>
</evidence>
<name>A0A1T4L934_9FIRM</name>
<dbReference type="Gene3D" id="1.20.1260.10">
    <property type="match status" value="1"/>
</dbReference>
<dbReference type="OrthoDB" id="1707820at2"/>
<reference evidence="2" key="1">
    <citation type="submission" date="2017-02" db="EMBL/GenBank/DDBJ databases">
        <authorList>
            <person name="Varghese N."/>
            <person name="Submissions S."/>
        </authorList>
    </citation>
    <scope>NUCLEOTIDE SEQUENCE [LARGE SCALE GENOMIC DNA]</scope>
    <source>
        <strain evidence="2">DSM 16521</strain>
    </source>
</reference>
<keyword evidence="2" id="KW-1185">Reference proteome</keyword>
<gene>
    <name evidence="1" type="ORF">SAMN02745885_00094</name>
</gene>
<dbReference type="AlphaFoldDB" id="A0A1T4L934"/>
<sequence length="63" mass="7313">MPGQLSQKELTLLQDQINNERLLVAKFNSYAAQTTDPQIRAMCQQIAQRHQQHYNTLIQFLGQ</sequence>
<protein>
    <recommendedName>
        <fullName evidence="3">Coat F domain-containing protein</fullName>
    </recommendedName>
</protein>